<evidence type="ECO:0000313" key="6">
    <source>
        <dbReference type="EMBL" id="CAB4691781.1"/>
    </source>
</evidence>
<reference evidence="6" key="1">
    <citation type="submission" date="2020-05" db="EMBL/GenBank/DDBJ databases">
        <authorList>
            <person name="Chiriac C."/>
            <person name="Salcher M."/>
            <person name="Ghai R."/>
            <person name="Kavagutti S V."/>
        </authorList>
    </citation>
    <scope>NUCLEOTIDE SEQUENCE</scope>
</reference>
<protein>
    <submittedName>
        <fullName evidence="6">Unannotated protein</fullName>
    </submittedName>
</protein>
<feature type="domain" description="RsdA/BaiN/AoA(So)-like insert" evidence="5">
    <location>
        <begin position="225"/>
        <end position="391"/>
    </location>
</feature>
<dbReference type="NCBIfam" id="TIGR00275">
    <property type="entry name" value="aminoacetone oxidase family FAD-binding enzyme"/>
    <property type="match status" value="1"/>
</dbReference>
<sequence>MVTREPRSRLRAVNSEFPAVATAASGAARPSAAVIGGGPGGLMAAEVLARAGASVTVYEQMPSMGRKFLIAGRGGLNITHSEPLERFMSRYGDKQDALAQSVSAFPPESVQTWCEGLSQKTFVGSSGRVFPLGFRATELLRSWLVDLETLGVSLQTGHRWLGWDQVTGALLVAVEEKNSDPIQPQQLFPDITIMSLGGGSWQRTGSDGRWVPKFEEIGINVRELRPANSGFLVNWSAEFISKFEGMPVKNISVQARGNPVPGEIVLGETDLGETVRGEMMISAQGIEGGCVYAVGRELRAACDAQGNTVMLIDLRPDLSVEQVEQRLSTAKPKESTSTLLRRTIGLPAVAIGLLREVTKNVLPRQASDMAVLIKSLPLQVVATEELDRAISTAGGVAFEELDDRFMLRRLPGVFVAGEMIDWEAPTGGYLLQATLSTAVAAANGALSWWEEEHPTEM</sequence>
<organism evidence="6">
    <name type="scientific">freshwater metagenome</name>
    <dbReference type="NCBI Taxonomy" id="449393"/>
    <lineage>
        <taxon>unclassified sequences</taxon>
        <taxon>metagenomes</taxon>
        <taxon>ecological metagenomes</taxon>
    </lineage>
</organism>
<dbReference type="PRINTS" id="PR00419">
    <property type="entry name" value="ADXRDTASE"/>
</dbReference>
<dbReference type="PANTHER" id="PTHR42887">
    <property type="entry name" value="OS12G0638800 PROTEIN"/>
    <property type="match status" value="1"/>
</dbReference>
<gene>
    <name evidence="6" type="ORF">UFOPK2582_00464</name>
</gene>
<dbReference type="InterPro" id="IPR023166">
    <property type="entry name" value="BaiN-like_dom_sf"/>
</dbReference>
<dbReference type="AlphaFoldDB" id="A0A6J6NY31"/>
<dbReference type="Pfam" id="PF22780">
    <property type="entry name" value="HI0933_like_1st"/>
    <property type="match status" value="1"/>
</dbReference>
<dbReference type="InterPro" id="IPR022460">
    <property type="entry name" value="Flavoprotein_PP4765"/>
</dbReference>
<comment type="cofactor">
    <cofactor evidence="1">
        <name>FAD</name>
        <dbReference type="ChEBI" id="CHEBI:57692"/>
    </cofactor>
</comment>
<dbReference type="NCBIfam" id="TIGR03862">
    <property type="entry name" value="flavo_PP4765"/>
    <property type="match status" value="1"/>
</dbReference>
<evidence type="ECO:0000256" key="1">
    <source>
        <dbReference type="ARBA" id="ARBA00001974"/>
    </source>
</evidence>
<evidence type="ECO:0000259" key="4">
    <source>
        <dbReference type="Pfam" id="PF03486"/>
    </source>
</evidence>
<dbReference type="PANTHER" id="PTHR42887:SF1">
    <property type="entry name" value="BLR3961 PROTEIN"/>
    <property type="match status" value="1"/>
</dbReference>
<keyword evidence="3" id="KW-0274">FAD</keyword>
<proteinExistence type="predicted"/>
<feature type="domain" description="RsdA/BaiN/AoA(So)-like Rossmann fold-like" evidence="4">
    <location>
        <begin position="32"/>
        <end position="443"/>
    </location>
</feature>
<dbReference type="SUPFAM" id="SSF160996">
    <property type="entry name" value="HI0933 insert domain-like"/>
    <property type="match status" value="1"/>
</dbReference>
<keyword evidence="2" id="KW-0285">Flavoprotein</keyword>
<dbReference type="InterPro" id="IPR036188">
    <property type="entry name" value="FAD/NAD-bd_sf"/>
</dbReference>
<dbReference type="SUPFAM" id="SSF51905">
    <property type="entry name" value="FAD/NAD(P)-binding domain"/>
    <property type="match status" value="1"/>
</dbReference>
<evidence type="ECO:0000256" key="2">
    <source>
        <dbReference type="ARBA" id="ARBA00022630"/>
    </source>
</evidence>
<name>A0A6J6NY31_9ZZZZ</name>
<evidence type="ECO:0000256" key="3">
    <source>
        <dbReference type="ARBA" id="ARBA00022827"/>
    </source>
</evidence>
<dbReference type="Gene3D" id="1.10.8.260">
    <property type="entry name" value="HI0933 insert domain-like"/>
    <property type="match status" value="1"/>
</dbReference>
<dbReference type="EMBL" id="CAEZXS010000036">
    <property type="protein sequence ID" value="CAB4691781.1"/>
    <property type="molecule type" value="Genomic_DNA"/>
</dbReference>
<dbReference type="InterPro" id="IPR057661">
    <property type="entry name" value="RsdA/BaiN/AoA(So)_Rossmann"/>
</dbReference>
<dbReference type="Gene3D" id="3.50.50.60">
    <property type="entry name" value="FAD/NAD(P)-binding domain"/>
    <property type="match status" value="1"/>
</dbReference>
<accession>A0A6J6NY31</accession>
<dbReference type="Pfam" id="PF03486">
    <property type="entry name" value="HI0933_like"/>
    <property type="match status" value="1"/>
</dbReference>
<dbReference type="Gene3D" id="2.40.30.10">
    <property type="entry name" value="Translation factors"/>
    <property type="match status" value="1"/>
</dbReference>
<dbReference type="InterPro" id="IPR055178">
    <property type="entry name" value="RsdA/BaiN/AoA(So)-like_dom"/>
</dbReference>
<evidence type="ECO:0000259" key="5">
    <source>
        <dbReference type="Pfam" id="PF22780"/>
    </source>
</evidence>
<dbReference type="InterPro" id="IPR004792">
    <property type="entry name" value="BaiN-like"/>
</dbReference>